<dbReference type="EMBL" id="PKUR01000004">
    <property type="protein sequence ID" value="PLW85029.1"/>
    <property type="molecule type" value="Genomic_DNA"/>
</dbReference>
<evidence type="ECO:0000313" key="4">
    <source>
        <dbReference type="Proteomes" id="UP000235162"/>
    </source>
</evidence>
<feature type="domain" description="DUF427" evidence="2">
    <location>
        <begin position="39"/>
        <end position="129"/>
    </location>
</feature>
<organism evidence="3 4">
    <name type="scientific">Halioglobus japonicus</name>
    <dbReference type="NCBI Taxonomy" id="930805"/>
    <lineage>
        <taxon>Bacteria</taxon>
        <taxon>Pseudomonadati</taxon>
        <taxon>Pseudomonadota</taxon>
        <taxon>Gammaproteobacteria</taxon>
        <taxon>Cellvibrionales</taxon>
        <taxon>Halieaceae</taxon>
        <taxon>Halioglobus</taxon>
    </lineage>
</organism>
<name>A0AAP8MCD2_9GAMM</name>
<accession>A0AAP8MCD2</accession>
<feature type="region of interest" description="Disordered" evidence="1">
    <location>
        <begin position="1"/>
        <end position="23"/>
    </location>
</feature>
<gene>
    <name evidence="3" type="ORF">C0029_15970</name>
</gene>
<evidence type="ECO:0000313" key="3">
    <source>
        <dbReference type="EMBL" id="PLW85029.1"/>
    </source>
</evidence>
<dbReference type="Gene3D" id="2.170.150.40">
    <property type="entry name" value="Domain of unknown function (DUF427)"/>
    <property type="match status" value="1"/>
</dbReference>
<dbReference type="InterPro" id="IPR007361">
    <property type="entry name" value="DUF427"/>
</dbReference>
<dbReference type="KEGG" id="hja:BST95_01705"/>
<keyword evidence="4" id="KW-1185">Reference proteome</keyword>
<comment type="caution">
    <text evidence="3">The sequence shown here is derived from an EMBL/GenBank/DDBJ whole genome shotgun (WGS) entry which is preliminary data.</text>
</comment>
<evidence type="ECO:0000259" key="2">
    <source>
        <dbReference type="Pfam" id="PF04248"/>
    </source>
</evidence>
<protein>
    <submittedName>
        <fullName evidence="3">Nucleotidyltransferase domain-containing protein</fullName>
    </submittedName>
</protein>
<reference evidence="3 4" key="1">
    <citation type="submission" date="2018-01" db="EMBL/GenBank/DDBJ databases">
        <title>The draft genome sequence of Halioglobus japonicus S1-36.</title>
        <authorList>
            <person name="Du Z.-J."/>
            <person name="Shi M.-J."/>
        </authorList>
    </citation>
    <scope>NUCLEOTIDE SEQUENCE [LARGE SCALE GENOMIC DNA]</scope>
    <source>
        <strain evidence="3 4">S1-36</strain>
    </source>
</reference>
<dbReference type="PANTHER" id="PTHR43058">
    <property type="entry name" value="SLR0655 PROTEIN"/>
    <property type="match status" value="1"/>
</dbReference>
<sequence length="170" mass="18719">MWKYTGSERPSFAEEPGPGQESVWDYPRPPEVVACDSLVEVQLGAAMLVSTRQSRRVLETASPPTYYLPPDAVDWSLLVKTADRSFCEWKGAATYWALAYDSKKVPVAWSYEGPSERFAAIDGFLSCYPGRIACFVDGERVQPQPGEFYGGWVTSTITGPVKGGPGTGHW</sequence>
<dbReference type="AlphaFoldDB" id="A0AAP8MCD2"/>
<dbReference type="PANTHER" id="PTHR43058:SF1">
    <property type="entry name" value="DUF427 DOMAIN-CONTAINING PROTEIN"/>
    <property type="match status" value="1"/>
</dbReference>
<dbReference type="RefSeq" id="WP_084197888.1">
    <property type="nucleotide sequence ID" value="NZ_BMYL01000004.1"/>
</dbReference>
<evidence type="ECO:0000256" key="1">
    <source>
        <dbReference type="SAM" id="MobiDB-lite"/>
    </source>
</evidence>
<dbReference type="Pfam" id="PF04248">
    <property type="entry name" value="NTP_transf_9"/>
    <property type="match status" value="1"/>
</dbReference>
<proteinExistence type="predicted"/>
<dbReference type="Proteomes" id="UP000235162">
    <property type="component" value="Unassembled WGS sequence"/>
</dbReference>
<dbReference type="InterPro" id="IPR038694">
    <property type="entry name" value="DUF427_sf"/>
</dbReference>